<evidence type="ECO:0000313" key="2">
    <source>
        <dbReference type="EnsemblMetazoa" id="OVOC12971.1"/>
    </source>
</evidence>
<name>A0A8R1TN90_ONCVO</name>
<keyword evidence="3" id="KW-1185">Reference proteome</keyword>
<feature type="region of interest" description="Disordered" evidence="1">
    <location>
        <begin position="1"/>
        <end position="36"/>
    </location>
</feature>
<evidence type="ECO:0000313" key="3">
    <source>
        <dbReference type="Proteomes" id="UP000024404"/>
    </source>
</evidence>
<dbReference type="EMBL" id="CMVM020001093">
    <property type="status" value="NOT_ANNOTATED_CDS"/>
    <property type="molecule type" value="Genomic_DNA"/>
</dbReference>
<accession>A0A8R1TN90</accession>
<organism evidence="2 3">
    <name type="scientific">Onchocerca volvulus</name>
    <dbReference type="NCBI Taxonomy" id="6282"/>
    <lineage>
        <taxon>Eukaryota</taxon>
        <taxon>Metazoa</taxon>
        <taxon>Ecdysozoa</taxon>
        <taxon>Nematoda</taxon>
        <taxon>Chromadorea</taxon>
        <taxon>Rhabditida</taxon>
        <taxon>Spirurina</taxon>
        <taxon>Spiruromorpha</taxon>
        <taxon>Filarioidea</taxon>
        <taxon>Onchocercidae</taxon>
        <taxon>Onchocerca</taxon>
    </lineage>
</organism>
<reference evidence="2" key="2">
    <citation type="submission" date="2022-06" db="UniProtKB">
        <authorList>
            <consortium name="EnsemblMetazoa"/>
        </authorList>
    </citation>
    <scope>IDENTIFICATION</scope>
</reference>
<proteinExistence type="predicted"/>
<dbReference type="EnsemblMetazoa" id="OVOC12971.1">
    <property type="protein sequence ID" value="OVOC12971.1"/>
    <property type="gene ID" value="WBGene00249780"/>
</dbReference>
<reference evidence="3" key="1">
    <citation type="submission" date="2013-10" db="EMBL/GenBank/DDBJ databases">
        <title>Genome sequencing of Onchocerca volvulus.</title>
        <authorList>
            <person name="Cotton J."/>
            <person name="Tsai J."/>
            <person name="Stanley E."/>
            <person name="Tracey A."/>
            <person name="Holroyd N."/>
            <person name="Lustigman S."/>
            <person name="Berriman M."/>
        </authorList>
    </citation>
    <scope>NUCLEOTIDE SEQUENCE</scope>
</reference>
<evidence type="ECO:0000256" key="1">
    <source>
        <dbReference type="SAM" id="MobiDB-lite"/>
    </source>
</evidence>
<dbReference type="Proteomes" id="UP000024404">
    <property type="component" value="Unassembled WGS sequence"/>
</dbReference>
<protein>
    <submittedName>
        <fullName evidence="2">Uncharacterized protein</fullName>
    </submittedName>
</protein>
<sequence length="36" mass="4216">MRKDMKIQGDKKAQRIVHEKETFVNSNDRKDNNGPS</sequence>
<dbReference type="AlphaFoldDB" id="A0A8R1TN90"/>